<accession>A0A2P2KZW3</accession>
<dbReference type="EMBL" id="GGEC01030780">
    <property type="protein sequence ID" value="MBX11264.1"/>
    <property type="molecule type" value="Transcribed_RNA"/>
</dbReference>
<evidence type="ECO:0000256" key="1">
    <source>
        <dbReference type="SAM" id="MobiDB-lite"/>
    </source>
</evidence>
<proteinExistence type="predicted"/>
<feature type="compositionally biased region" description="Basic and acidic residues" evidence="1">
    <location>
        <begin position="1"/>
        <end position="12"/>
    </location>
</feature>
<name>A0A2P2KZW3_RHIMU</name>
<protein>
    <submittedName>
        <fullName evidence="2">Uncharacterized protein</fullName>
    </submittedName>
</protein>
<dbReference type="AlphaFoldDB" id="A0A2P2KZW3"/>
<organism evidence="2">
    <name type="scientific">Rhizophora mucronata</name>
    <name type="common">Asiatic mangrove</name>
    <dbReference type="NCBI Taxonomy" id="61149"/>
    <lineage>
        <taxon>Eukaryota</taxon>
        <taxon>Viridiplantae</taxon>
        <taxon>Streptophyta</taxon>
        <taxon>Embryophyta</taxon>
        <taxon>Tracheophyta</taxon>
        <taxon>Spermatophyta</taxon>
        <taxon>Magnoliopsida</taxon>
        <taxon>eudicotyledons</taxon>
        <taxon>Gunneridae</taxon>
        <taxon>Pentapetalae</taxon>
        <taxon>rosids</taxon>
        <taxon>fabids</taxon>
        <taxon>Malpighiales</taxon>
        <taxon>Rhizophoraceae</taxon>
        <taxon>Rhizophora</taxon>
    </lineage>
</organism>
<evidence type="ECO:0000313" key="2">
    <source>
        <dbReference type="EMBL" id="MBX11264.1"/>
    </source>
</evidence>
<sequence>MEKSQLKEKKEQPLTAKQHQLM</sequence>
<feature type="region of interest" description="Disordered" evidence="1">
    <location>
        <begin position="1"/>
        <end position="22"/>
    </location>
</feature>
<reference evidence="2" key="1">
    <citation type="submission" date="2018-02" db="EMBL/GenBank/DDBJ databases">
        <title>Rhizophora mucronata_Transcriptome.</title>
        <authorList>
            <person name="Meera S.P."/>
            <person name="Sreeshan A."/>
            <person name="Augustine A."/>
        </authorList>
    </citation>
    <scope>NUCLEOTIDE SEQUENCE</scope>
    <source>
        <tissue evidence="2">Leaf</tissue>
    </source>
</reference>